<dbReference type="GO" id="GO:0009904">
    <property type="term" value="P:chloroplast accumulation movement"/>
    <property type="evidence" value="ECO:0007669"/>
    <property type="project" value="TreeGrafter"/>
</dbReference>
<organism evidence="4 5">
    <name type="scientific">Dillenia turbinata</name>
    <dbReference type="NCBI Taxonomy" id="194707"/>
    <lineage>
        <taxon>Eukaryota</taxon>
        <taxon>Viridiplantae</taxon>
        <taxon>Streptophyta</taxon>
        <taxon>Embryophyta</taxon>
        <taxon>Tracheophyta</taxon>
        <taxon>Spermatophyta</taxon>
        <taxon>Magnoliopsida</taxon>
        <taxon>eudicotyledons</taxon>
        <taxon>Gunneridae</taxon>
        <taxon>Pentapetalae</taxon>
        <taxon>Dilleniales</taxon>
        <taxon>Dilleniaceae</taxon>
        <taxon>Dillenia</taxon>
    </lineage>
</organism>
<dbReference type="GO" id="GO:0005829">
    <property type="term" value="C:cytosol"/>
    <property type="evidence" value="ECO:0007669"/>
    <property type="project" value="TreeGrafter"/>
</dbReference>
<keyword evidence="2 3" id="KW-0175">Coiled coil</keyword>
<evidence type="ECO:0000256" key="3">
    <source>
        <dbReference type="SAM" id="Coils"/>
    </source>
</evidence>
<dbReference type="PANTHER" id="PTHR32054">
    <property type="entry name" value="HEAVY CHAIN, PUTATIVE, EXPRESSED-RELATED-RELATED"/>
    <property type="match status" value="1"/>
</dbReference>
<reference evidence="4 5" key="1">
    <citation type="submission" date="2023-12" db="EMBL/GenBank/DDBJ databases">
        <title>A high-quality genome assembly for Dillenia turbinata (Dilleniales).</title>
        <authorList>
            <person name="Chanderbali A."/>
        </authorList>
    </citation>
    <scope>NUCLEOTIDE SEQUENCE [LARGE SCALE GENOMIC DNA]</scope>
    <source>
        <strain evidence="4">LSX21</strain>
        <tissue evidence="4">Leaf</tissue>
    </source>
</reference>
<dbReference type="AlphaFoldDB" id="A0AAN8ZIV7"/>
<proteinExistence type="inferred from homology"/>
<dbReference type="PANTHER" id="PTHR32054:SF9">
    <property type="entry name" value="OS04G0116200 PROTEIN"/>
    <property type="match status" value="1"/>
</dbReference>
<gene>
    <name evidence="4" type="ORF">RJ641_028878</name>
</gene>
<comment type="similarity">
    <text evidence="1">Belongs to the WEB family.</text>
</comment>
<evidence type="ECO:0000313" key="5">
    <source>
        <dbReference type="Proteomes" id="UP001370490"/>
    </source>
</evidence>
<protein>
    <submittedName>
        <fullName evidence="4">Uncharacterized protein</fullName>
    </submittedName>
</protein>
<name>A0AAN8ZIV7_9MAGN</name>
<evidence type="ECO:0000256" key="2">
    <source>
        <dbReference type="ARBA" id="ARBA00023054"/>
    </source>
</evidence>
<dbReference type="EMBL" id="JBAMMX010000005">
    <property type="protein sequence ID" value="KAK6939347.1"/>
    <property type="molecule type" value="Genomic_DNA"/>
</dbReference>
<evidence type="ECO:0000313" key="4">
    <source>
        <dbReference type="EMBL" id="KAK6939347.1"/>
    </source>
</evidence>
<dbReference type="Proteomes" id="UP001370490">
    <property type="component" value="Unassembled WGS sequence"/>
</dbReference>
<feature type="coiled-coil region" evidence="3">
    <location>
        <begin position="62"/>
        <end position="117"/>
    </location>
</feature>
<sequence length="218" mass="24317">MEGEDGVMVMRRAEIDTRAPFKSVKEAVSLFGERVLGGELYANKLKLMQVGGSEDGHSSSKLGSMYAELEEAKQSLQKAREEGLVMANCLYSLQEELERTKSELQHLKEQQSEKEVIELKQEDINFFKDKTTLEAKGQRVNTYTNNGTSAGSVEFQKKRYVTFANPPSVTRQVLVPPQQGGEVLTRHPSLKKKKKKPLIPLIGGIFSRKKPSSEASSP</sequence>
<keyword evidence="5" id="KW-1185">Reference proteome</keyword>
<evidence type="ECO:0000256" key="1">
    <source>
        <dbReference type="ARBA" id="ARBA00005485"/>
    </source>
</evidence>
<accession>A0AAN8ZIV7</accession>
<comment type="caution">
    <text evidence="4">The sequence shown here is derived from an EMBL/GenBank/DDBJ whole genome shotgun (WGS) entry which is preliminary data.</text>
</comment>
<dbReference type="GO" id="GO:0009903">
    <property type="term" value="P:chloroplast avoidance movement"/>
    <property type="evidence" value="ECO:0007669"/>
    <property type="project" value="TreeGrafter"/>
</dbReference>